<dbReference type="Proteomes" id="UP000192333">
    <property type="component" value="Chromosome I"/>
</dbReference>
<dbReference type="Pfam" id="PF13657">
    <property type="entry name" value="Couple_hipA"/>
    <property type="match status" value="1"/>
</dbReference>
<dbReference type="AlphaFoldDB" id="A0A1W2H7A6"/>
<keyword evidence="3" id="KW-1185">Reference proteome</keyword>
<dbReference type="InterPro" id="IPR017508">
    <property type="entry name" value="HipA_N1"/>
</dbReference>
<dbReference type="EMBL" id="LT838813">
    <property type="protein sequence ID" value="SMD44807.1"/>
    <property type="molecule type" value="Genomic_DNA"/>
</dbReference>
<evidence type="ECO:0000313" key="2">
    <source>
        <dbReference type="EMBL" id="SMD44807.1"/>
    </source>
</evidence>
<dbReference type="STRING" id="758820.SAMN00777080_3441"/>
<protein>
    <submittedName>
        <fullName evidence="2">HipA N-terminal domain-containing protein</fullName>
    </submittedName>
</protein>
<name>A0A1W2H7A6_9BACT</name>
<feature type="domain" description="HipA N-terminal subdomain 1" evidence="1">
    <location>
        <begin position="48"/>
        <end position="139"/>
    </location>
</feature>
<reference evidence="3" key="1">
    <citation type="submission" date="2017-04" db="EMBL/GenBank/DDBJ databases">
        <authorList>
            <person name="Varghese N."/>
            <person name="Submissions S."/>
        </authorList>
    </citation>
    <scope>NUCLEOTIDE SEQUENCE [LARGE SCALE GENOMIC DNA]</scope>
    <source>
        <strain evidence="3">DSM 16537</strain>
    </source>
</reference>
<proteinExistence type="predicted"/>
<evidence type="ECO:0000313" key="3">
    <source>
        <dbReference type="Proteomes" id="UP000192333"/>
    </source>
</evidence>
<evidence type="ECO:0000259" key="1">
    <source>
        <dbReference type="Pfam" id="PF13657"/>
    </source>
</evidence>
<gene>
    <name evidence="2" type="ORF">SAMN00777080_3441</name>
</gene>
<dbReference type="OrthoDB" id="1093800at2"/>
<dbReference type="NCBIfam" id="TIGR03071">
    <property type="entry name" value="couple_hipA"/>
    <property type="match status" value="1"/>
</dbReference>
<organism evidence="2 3">
    <name type="scientific">Aquiflexum balticum DSM 16537</name>
    <dbReference type="NCBI Taxonomy" id="758820"/>
    <lineage>
        <taxon>Bacteria</taxon>
        <taxon>Pseudomonadati</taxon>
        <taxon>Bacteroidota</taxon>
        <taxon>Cytophagia</taxon>
        <taxon>Cytophagales</taxon>
        <taxon>Cyclobacteriaceae</taxon>
        <taxon>Aquiflexum</taxon>
    </lineage>
</organism>
<sequence>MKKLGISKMKNKFNKFWQWFDKEDDQRRSHYISSNPTYKESEKIFYLHLENIKVGELTYSNNKWCFKYAHDFKSNSEDLNLIVGFPDVEKVYCSQELWPFFKIRIPGLKQPKVKEILKKENIEVTNDVKLLERFGKRTISNPYELETSL</sequence>
<accession>A0A1W2H7A6</accession>